<organism evidence="3 4">
    <name type="scientific">Aphidius gifuensis</name>
    <name type="common">Parasitoid wasp</name>
    <dbReference type="NCBI Taxonomy" id="684658"/>
    <lineage>
        <taxon>Eukaryota</taxon>
        <taxon>Metazoa</taxon>
        <taxon>Ecdysozoa</taxon>
        <taxon>Arthropoda</taxon>
        <taxon>Hexapoda</taxon>
        <taxon>Insecta</taxon>
        <taxon>Pterygota</taxon>
        <taxon>Neoptera</taxon>
        <taxon>Endopterygota</taxon>
        <taxon>Hymenoptera</taxon>
        <taxon>Apocrita</taxon>
        <taxon>Ichneumonoidea</taxon>
        <taxon>Braconidae</taxon>
        <taxon>Aphidiinae</taxon>
        <taxon>Aphidius</taxon>
    </lineage>
</organism>
<dbReference type="EMBL" id="JACMRX010000003">
    <property type="protein sequence ID" value="KAF7993078.1"/>
    <property type="molecule type" value="Genomic_DNA"/>
</dbReference>
<dbReference type="PANTHER" id="PTHR35268:SF1">
    <property type="entry name" value="UBIQUINOL-CYTOCHROME-C REDUCTASE COMPLEX ASSEMBLY FACTOR 4"/>
    <property type="match status" value="1"/>
</dbReference>
<dbReference type="OrthoDB" id="5783753at2759"/>
<dbReference type="Proteomes" id="UP000639338">
    <property type="component" value="Unassembled WGS sequence"/>
</dbReference>
<dbReference type="AlphaFoldDB" id="A0A835CTA3"/>
<sequence>MALVKLGQLTTRLASRTLSQSSSRLLITQQKNYLSSKVKASDYDDDVENDKPIPYSSSPAAEWQAKWSQAGHKDDSPWFEPLVAGISSMIFLIYFLYLREANDIDQIFDRELGDYFPDDEIEKIKVLVAGNEYQNLKTKKN</sequence>
<protein>
    <submittedName>
        <fullName evidence="3">Uncharacterized protein</fullName>
    </submittedName>
</protein>
<evidence type="ECO:0000313" key="4">
    <source>
        <dbReference type="Proteomes" id="UP000639338"/>
    </source>
</evidence>
<name>A0A835CTA3_APHGI</name>
<reference evidence="3 4" key="1">
    <citation type="submission" date="2020-08" db="EMBL/GenBank/DDBJ databases">
        <title>Aphidius gifuensis genome sequencing and assembly.</title>
        <authorList>
            <person name="Du Z."/>
        </authorList>
    </citation>
    <scope>NUCLEOTIDE SEQUENCE [LARGE SCALE GENOMIC DNA]</scope>
    <source>
        <strain evidence="3">YNYX2018</strain>
        <tissue evidence="3">Adults</tissue>
    </source>
</reference>
<comment type="caution">
    <text evidence="3">The sequence shown here is derived from an EMBL/GenBank/DDBJ whole genome shotgun (WGS) entry which is preliminary data.</text>
</comment>
<accession>A0A835CTA3</accession>
<dbReference type="PANTHER" id="PTHR35268">
    <property type="entry name" value="PROTEIN CCSMST1"/>
    <property type="match status" value="1"/>
</dbReference>
<feature type="region of interest" description="Disordered" evidence="1">
    <location>
        <begin position="38"/>
        <end position="58"/>
    </location>
</feature>
<feature type="transmembrane region" description="Helical" evidence="2">
    <location>
        <begin position="78"/>
        <end position="98"/>
    </location>
</feature>
<dbReference type="Pfam" id="PF15013">
    <property type="entry name" value="CCSMST1"/>
    <property type="match status" value="1"/>
</dbReference>
<proteinExistence type="predicted"/>
<evidence type="ECO:0000256" key="2">
    <source>
        <dbReference type="SAM" id="Phobius"/>
    </source>
</evidence>
<keyword evidence="2" id="KW-0812">Transmembrane</keyword>
<evidence type="ECO:0000313" key="3">
    <source>
        <dbReference type="EMBL" id="KAF7993078.1"/>
    </source>
</evidence>
<keyword evidence="4" id="KW-1185">Reference proteome</keyword>
<evidence type="ECO:0000256" key="1">
    <source>
        <dbReference type="SAM" id="MobiDB-lite"/>
    </source>
</evidence>
<keyword evidence="2" id="KW-0472">Membrane</keyword>
<gene>
    <name evidence="3" type="ORF">HCN44_005859</name>
</gene>
<keyword evidence="2" id="KW-1133">Transmembrane helix</keyword>
<dbReference type="InterPro" id="IPR029160">
    <property type="entry name" value="UQCC4"/>
</dbReference>